<evidence type="ECO:0000313" key="2">
    <source>
        <dbReference type="EMBL" id="OJG46902.1"/>
    </source>
</evidence>
<gene>
    <name evidence="2" type="ORF">RV04_GL000149</name>
</gene>
<dbReference type="RefSeq" id="WP_071856569.1">
    <property type="nucleotide sequence ID" value="NZ_JBHSHK010000005.1"/>
</dbReference>
<reference evidence="2 3" key="1">
    <citation type="submission" date="2014-12" db="EMBL/GenBank/DDBJ databases">
        <title>Draft genome sequences of 29 type strains of Enterococci.</title>
        <authorList>
            <person name="Zhong Z."/>
            <person name="Sun Z."/>
            <person name="Liu W."/>
            <person name="Zhang W."/>
            <person name="Zhang H."/>
        </authorList>
    </citation>
    <scope>NUCLEOTIDE SEQUENCE [LARGE SCALE GENOMIC DNA]</scope>
    <source>
        <strain evidence="2 3">DSM 17122</strain>
    </source>
</reference>
<evidence type="ECO:0008006" key="4">
    <source>
        <dbReference type="Google" id="ProtNLM"/>
    </source>
</evidence>
<feature type="transmembrane region" description="Helical" evidence="1">
    <location>
        <begin position="59"/>
        <end position="79"/>
    </location>
</feature>
<dbReference type="Proteomes" id="UP000182077">
    <property type="component" value="Unassembled WGS sequence"/>
</dbReference>
<feature type="transmembrane region" description="Helical" evidence="1">
    <location>
        <begin position="94"/>
        <end position="113"/>
    </location>
</feature>
<keyword evidence="1" id="KW-0472">Membrane</keyword>
<name>A0A1L8TRX7_9ENTE</name>
<feature type="transmembrane region" description="Helical" evidence="1">
    <location>
        <begin position="125"/>
        <end position="151"/>
    </location>
</feature>
<organism evidence="2 3">
    <name type="scientific">Enterococcus hermanniensis</name>
    <dbReference type="NCBI Taxonomy" id="249189"/>
    <lineage>
        <taxon>Bacteria</taxon>
        <taxon>Bacillati</taxon>
        <taxon>Bacillota</taxon>
        <taxon>Bacilli</taxon>
        <taxon>Lactobacillales</taxon>
        <taxon>Enterococcaceae</taxon>
        <taxon>Enterococcus</taxon>
    </lineage>
</organism>
<sequence>MEKHLKKAKTWNMVLIILGILSTITGIIGLPKSLNPKLSDYKMLGDYGQEMFDYLNSPFTKVFSIVSLAISIGLLVYYFKANKKLADESIPTKIPYYAYIIWGLIGLLINQLMQPTMQVEGANVSLVMMIVTLIFQVIFLIPAVLVIVHLFKAEPEVA</sequence>
<keyword evidence="1" id="KW-1133">Transmembrane helix</keyword>
<dbReference type="STRING" id="249189.RV04_GL000149"/>
<dbReference type="AlphaFoldDB" id="A0A1L8TRX7"/>
<keyword evidence="1" id="KW-0812">Transmembrane</keyword>
<evidence type="ECO:0000313" key="3">
    <source>
        <dbReference type="Proteomes" id="UP000182077"/>
    </source>
</evidence>
<keyword evidence="3" id="KW-1185">Reference proteome</keyword>
<dbReference type="OrthoDB" id="2183385at2"/>
<accession>A0A1L8TRX7</accession>
<dbReference type="EMBL" id="JXKQ01000001">
    <property type="protein sequence ID" value="OJG46902.1"/>
    <property type="molecule type" value="Genomic_DNA"/>
</dbReference>
<evidence type="ECO:0000256" key="1">
    <source>
        <dbReference type="SAM" id="Phobius"/>
    </source>
</evidence>
<proteinExistence type="predicted"/>
<comment type="caution">
    <text evidence="2">The sequence shown here is derived from an EMBL/GenBank/DDBJ whole genome shotgun (WGS) entry which is preliminary data.</text>
</comment>
<protein>
    <recommendedName>
        <fullName evidence="4">DUF1648 domain-containing protein</fullName>
    </recommendedName>
</protein>
<feature type="transmembrane region" description="Helical" evidence="1">
    <location>
        <begin position="12"/>
        <end position="30"/>
    </location>
</feature>